<dbReference type="FunFam" id="1.10.287.380:FF:000001">
    <property type="entry name" value="Valine--tRNA ligase"/>
    <property type="match status" value="1"/>
</dbReference>
<keyword evidence="7 10" id="KW-0030">Aminoacyl-tRNA synthetase</keyword>
<dbReference type="InterPro" id="IPR009008">
    <property type="entry name" value="Val/Leu/Ile-tRNA-synth_edit"/>
</dbReference>
<keyword evidence="4 10" id="KW-0067">ATP-binding</keyword>
<comment type="domain">
    <text evidence="10">ValRS has two distinct active sites: one for aminoacylation and one for editing. The misactivated threonine is translocated from the active site to the editing site.</text>
</comment>
<evidence type="ECO:0000313" key="14">
    <source>
        <dbReference type="EMBL" id="OGL67067.1"/>
    </source>
</evidence>
<dbReference type="PRINTS" id="PR00986">
    <property type="entry name" value="TRNASYNTHVAL"/>
</dbReference>
<evidence type="ECO:0000256" key="6">
    <source>
        <dbReference type="ARBA" id="ARBA00023054"/>
    </source>
</evidence>
<dbReference type="GO" id="GO:0004832">
    <property type="term" value="F:valine-tRNA ligase activity"/>
    <property type="evidence" value="ECO:0007669"/>
    <property type="project" value="UniProtKB-UniRule"/>
</dbReference>
<dbReference type="InterPro" id="IPR037118">
    <property type="entry name" value="Val-tRNA_synth_C_sf"/>
</dbReference>
<dbReference type="SUPFAM" id="SSF52374">
    <property type="entry name" value="Nucleotidylyl transferase"/>
    <property type="match status" value="1"/>
</dbReference>
<evidence type="ECO:0000259" key="13">
    <source>
        <dbReference type="Pfam" id="PF10458"/>
    </source>
</evidence>
<dbReference type="InterPro" id="IPR013155">
    <property type="entry name" value="M/V/L/I-tRNA-synth_anticd-bd"/>
</dbReference>
<comment type="similarity">
    <text evidence="9 10">Belongs to the class-I aminoacyl-tRNA synthetase family. ValS type 1 subfamily.</text>
</comment>
<dbReference type="Gene3D" id="1.10.730.10">
    <property type="entry name" value="Isoleucyl-tRNA Synthetase, Domain 1"/>
    <property type="match status" value="1"/>
</dbReference>
<evidence type="ECO:0000256" key="5">
    <source>
        <dbReference type="ARBA" id="ARBA00022917"/>
    </source>
</evidence>
<evidence type="ECO:0000259" key="11">
    <source>
        <dbReference type="Pfam" id="PF00133"/>
    </source>
</evidence>
<dbReference type="SUPFAM" id="SSF50677">
    <property type="entry name" value="ValRS/IleRS/LeuRS editing domain"/>
    <property type="match status" value="1"/>
</dbReference>
<evidence type="ECO:0000256" key="4">
    <source>
        <dbReference type="ARBA" id="ARBA00022840"/>
    </source>
</evidence>
<evidence type="ECO:0000256" key="3">
    <source>
        <dbReference type="ARBA" id="ARBA00022741"/>
    </source>
</evidence>
<accession>A0A1F7TNH4</accession>
<dbReference type="GO" id="GO:0005829">
    <property type="term" value="C:cytosol"/>
    <property type="evidence" value="ECO:0007669"/>
    <property type="project" value="TreeGrafter"/>
</dbReference>
<reference evidence="14 15" key="1">
    <citation type="journal article" date="2016" name="Nat. Commun.">
        <title>Thousands of microbial genomes shed light on interconnected biogeochemical processes in an aquifer system.</title>
        <authorList>
            <person name="Anantharaman K."/>
            <person name="Brown C.T."/>
            <person name="Hug L.A."/>
            <person name="Sharon I."/>
            <person name="Castelle C.J."/>
            <person name="Probst A.J."/>
            <person name="Thomas B.C."/>
            <person name="Singh A."/>
            <person name="Wilkins M.J."/>
            <person name="Karaoz U."/>
            <person name="Brodie E.L."/>
            <person name="Williams K.H."/>
            <person name="Hubbard S.S."/>
            <person name="Banfield J.F."/>
        </authorList>
    </citation>
    <scope>NUCLEOTIDE SEQUENCE [LARGE SCALE GENOMIC DNA]</scope>
</reference>
<comment type="subcellular location">
    <subcellularLocation>
        <location evidence="10">Cytoplasm</location>
    </subcellularLocation>
</comment>
<name>A0A1F7TNH4_9BACT</name>
<gene>
    <name evidence="10" type="primary">valS</name>
    <name evidence="14" type="ORF">A2856_00335</name>
</gene>
<evidence type="ECO:0000256" key="9">
    <source>
        <dbReference type="ARBA" id="ARBA00060830"/>
    </source>
</evidence>
<evidence type="ECO:0000256" key="8">
    <source>
        <dbReference type="ARBA" id="ARBA00047552"/>
    </source>
</evidence>
<feature type="short sequence motif" description="'KMSKS' region" evidence="10">
    <location>
        <begin position="534"/>
        <end position="538"/>
    </location>
</feature>
<dbReference type="InterPro" id="IPR014729">
    <property type="entry name" value="Rossmann-like_a/b/a_fold"/>
</dbReference>
<dbReference type="InterPro" id="IPR033705">
    <property type="entry name" value="Anticodon_Ia_Val"/>
</dbReference>
<dbReference type="GO" id="GO:0002161">
    <property type="term" value="F:aminoacyl-tRNA deacylase activity"/>
    <property type="evidence" value="ECO:0007669"/>
    <property type="project" value="InterPro"/>
</dbReference>
<evidence type="ECO:0000313" key="15">
    <source>
        <dbReference type="Proteomes" id="UP000177885"/>
    </source>
</evidence>
<keyword evidence="5 10" id="KW-0648">Protein biosynthesis</keyword>
<dbReference type="STRING" id="1802385.A2856_00335"/>
<feature type="domain" description="Methionyl/Valyl/Leucyl/Isoleucyl-tRNA synthetase anticodon-binding" evidence="12">
    <location>
        <begin position="625"/>
        <end position="779"/>
    </location>
</feature>
<feature type="binding site" evidence="10">
    <location>
        <position position="537"/>
    </location>
    <ligand>
        <name>ATP</name>
        <dbReference type="ChEBI" id="CHEBI:30616"/>
    </ligand>
</feature>
<feature type="domain" description="Valyl-tRNA synthetase tRNA-binding arm" evidence="13">
    <location>
        <begin position="828"/>
        <end position="890"/>
    </location>
</feature>
<evidence type="ECO:0000259" key="12">
    <source>
        <dbReference type="Pfam" id="PF08264"/>
    </source>
</evidence>
<keyword evidence="3 10" id="KW-0547">Nucleotide-binding</keyword>
<comment type="function">
    <text evidence="10">Catalyzes the attachment of valine to tRNA(Val). As ValRS can inadvertently accommodate and process structurally similar amino acids such as threonine, to avoid such errors, it has a 'posttransfer' editing activity that hydrolyzes mischarged Thr-tRNA(Val) in a tRNA-dependent manner.</text>
</comment>
<dbReference type="InterPro" id="IPR002303">
    <property type="entry name" value="Valyl-tRNA_ligase"/>
</dbReference>
<dbReference type="InterPro" id="IPR002300">
    <property type="entry name" value="aa-tRNA-synth_Ia"/>
</dbReference>
<dbReference type="CDD" id="cd07962">
    <property type="entry name" value="Anticodon_Ia_Val"/>
    <property type="match status" value="1"/>
</dbReference>
<evidence type="ECO:0000256" key="1">
    <source>
        <dbReference type="ARBA" id="ARBA00022490"/>
    </source>
</evidence>
<dbReference type="GO" id="GO:0006438">
    <property type="term" value="P:valyl-tRNA aminoacylation"/>
    <property type="evidence" value="ECO:0007669"/>
    <property type="project" value="UniProtKB-UniRule"/>
</dbReference>
<feature type="domain" description="Aminoacyl-tRNA synthetase class Ia" evidence="11">
    <location>
        <begin position="23"/>
        <end position="441"/>
    </location>
</feature>
<dbReference type="NCBIfam" id="TIGR00422">
    <property type="entry name" value="valS"/>
    <property type="match status" value="1"/>
</dbReference>
<dbReference type="FunFam" id="3.40.50.620:FF:000020">
    <property type="entry name" value="Valine--tRNA ligase, mitochondrial"/>
    <property type="match status" value="1"/>
</dbReference>
<dbReference type="EMBL" id="MGDT01000004">
    <property type="protein sequence ID" value="OGL67067.1"/>
    <property type="molecule type" value="Genomic_DNA"/>
</dbReference>
<evidence type="ECO:0000256" key="2">
    <source>
        <dbReference type="ARBA" id="ARBA00022598"/>
    </source>
</evidence>
<comment type="domain">
    <text evidence="10">The C-terminal coiled-coil domain is crucial for aminoacylation activity.</text>
</comment>
<comment type="subunit">
    <text evidence="10">Monomer.</text>
</comment>
<dbReference type="Pfam" id="PF08264">
    <property type="entry name" value="Anticodon_1"/>
    <property type="match status" value="1"/>
</dbReference>
<keyword evidence="2 10" id="KW-0436">Ligase</keyword>
<dbReference type="EC" id="6.1.1.9" evidence="10"/>
<dbReference type="HAMAP" id="MF_02004">
    <property type="entry name" value="Val_tRNA_synth_type1"/>
    <property type="match status" value="1"/>
</dbReference>
<dbReference type="CDD" id="cd00817">
    <property type="entry name" value="ValRS_core"/>
    <property type="match status" value="1"/>
</dbReference>
<dbReference type="PANTHER" id="PTHR11946:SF93">
    <property type="entry name" value="VALINE--TRNA LIGASE, CHLOROPLASTIC_MITOCHONDRIAL 2"/>
    <property type="match status" value="1"/>
</dbReference>
<dbReference type="Gene3D" id="3.90.740.10">
    <property type="entry name" value="Valyl/Leucyl/Isoleucyl-tRNA synthetase, editing domain"/>
    <property type="match status" value="1"/>
</dbReference>
<feature type="short sequence motif" description="'HIGH' region" evidence="10">
    <location>
        <begin position="53"/>
        <end position="63"/>
    </location>
</feature>
<dbReference type="InterPro" id="IPR001412">
    <property type="entry name" value="aa-tRNA-synth_I_CS"/>
</dbReference>
<comment type="caution">
    <text evidence="14">The sequence shown here is derived from an EMBL/GenBank/DDBJ whole genome shotgun (WGS) entry which is preliminary data.</text>
</comment>
<dbReference type="AlphaFoldDB" id="A0A1F7TNH4"/>
<dbReference type="Pfam" id="PF00133">
    <property type="entry name" value="tRNA-synt_1"/>
    <property type="match status" value="2"/>
</dbReference>
<evidence type="ECO:0000256" key="10">
    <source>
        <dbReference type="HAMAP-Rule" id="MF_02004"/>
    </source>
</evidence>
<dbReference type="GO" id="GO:0005524">
    <property type="term" value="F:ATP binding"/>
    <property type="evidence" value="ECO:0007669"/>
    <property type="project" value="UniProtKB-UniRule"/>
</dbReference>
<dbReference type="SUPFAM" id="SSF46589">
    <property type="entry name" value="tRNA-binding arm"/>
    <property type="match status" value="1"/>
</dbReference>
<protein>
    <recommendedName>
        <fullName evidence="10">Valine--tRNA ligase</fullName>
        <ecNumber evidence="10">6.1.1.9</ecNumber>
    </recommendedName>
    <alternativeName>
        <fullName evidence="10">Valyl-tRNA synthetase</fullName>
        <shortName evidence="10">ValRS</shortName>
    </alternativeName>
</protein>
<evidence type="ECO:0000256" key="7">
    <source>
        <dbReference type="ARBA" id="ARBA00023146"/>
    </source>
</evidence>
<feature type="domain" description="Aminoacyl-tRNA synthetase class Ia" evidence="11">
    <location>
        <begin position="450"/>
        <end position="574"/>
    </location>
</feature>
<dbReference type="InterPro" id="IPR019499">
    <property type="entry name" value="Val-tRNA_synth_tRNA-bd"/>
</dbReference>
<dbReference type="InterPro" id="IPR009080">
    <property type="entry name" value="tRNAsynth_Ia_anticodon-bd"/>
</dbReference>
<dbReference type="Gene3D" id="3.40.50.620">
    <property type="entry name" value="HUPs"/>
    <property type="match status" value="2"/>
</dbReference>
<dbReference type="PROSITE" id="PS00178">
    <property type="entry name" value="AA_TRNA_LIGASE_I"/>
    <property type="match status" value="1"/>
</dbReference>
<dbReference type="Gene3D" id="1.10.287.380">
    <property type="entry name" value="Valyl-tRNA synthetase, C-terminal domain"/>
    <property type="match status" value="1"/>
</dbReference>
<dbReference type="Pfam" id="PF10458">
    <property type="entry name" value="Val_tRNA-synt_C"/>
    <property type="match status" value="1"/>
</dbReference>
<keyword evidence="6 10" id="KW-0175">Coiled coil</keyword>
<proteinExistence type="inferred from homology"/>
<keyword evidence="1 10" id="KW-0963">Cytoplasm</keyword>
<dbReference type="InterPro" id="IPR010978">
    <property type="entry name" value="tRNA-bd_arm"/>
</dbReference>
<dbReference type="SUPFAM" id="SSF47323">
    <property type="entry name" value="Anticodon-binding domain of a subclass of class I aminoacyl-tRNA synthetases"/>
    <property type="match status" value="1"/>
</dbReference>
<organism evidence="14 15">
    <name type="scientific">Candidatus Uhrbacteria bacterium RIFCSPHIGHO2_01_FULL_63_20</name>
    <dbReference type="NCBI Taxonomy" id="1802385"/>
    <lineage>
        <taxon>Bacteria</taxon>
        <taxon>Candidatus Uhriibacteriota</taxon>
    </lineage>
</organism>
<dbReference type="NCBIfam" id="NF004349">
    <property type="entry name" value="PRK05729.1"/>
    <property type="match status" value="1"/>
</dbReference>
<dbReference type="Proteomes" id="UP000177885">
    <property type="component" value="Unassembled WGS sequence"/>
</dbReference>
<dbReference type="PANTHER" id="PTHR11946">
    <property type="entry name" value="VALYL-TRNA SYNTHETASES"/>
    <property type="match status" value="1"/>
</dbReference>
<sequence length="891" mass="99924">MTRTMSERELPKAYEPAAHEDAVYAAWEKSGFFNPDKLPGDRKEPFCIVLPPPNVTGTLHMGHAAMLAIQDLMIRFERMRGKKALWVPGTDHAAIATQSKVEKLLMEQGMKDPRRVLGREKFLDEVKKFAQESHDTIVGQCRKMGSSLDWSREAYTLDEARNRAVNRAFTRMYDDGLIYRGWRVVNWDPVGRTTISDDEVEHKEGKAAFYTFTYAPEFPIAISTTRPETKVGDAAVAVHPSDARYRKYVGKTYELNFAGAKLKIQVVSDDSVDPGFGTGALGVTPAHSAVDADIAKRHGLPTMQVIGEDGRMLPVAGELVAGRTTLEARAIVVAWLRDRGLLQKEEEVAQNVSIAQRTGAVIEPLPKLQWFVDVNKPLRRGWKKTTLKKLMQDAVKSGAVKIMPERFAKTYFHWIDNLRDWNISRQIWFGHRVPVWYKGDQLSVGESPGEGWTQDEDTLDTWFSSGLWTFSTLGWPDDTADLRTYHPTSVLETGYDILFFWVARMVLMSTYLVNEVPFKEVYLHGLVRDEQGRKMSKSLGNVINPLDMIAKYGADATRLSLVIGATPGNDLKMSEEKIAGFRNFANKLWNISRFVLTTIGDRGPQATEASRPAGLRAYEPQTLADRWILSRYGEVSREVTRLLDQRGFSAAGELLRDFTWNEFADWYVEAAKIQRAEPGHAHTTDAILMEILRGLLALWHPFMPFVTETIWGMMNADSSPYQGEGKEGSAMLMVQPWPEGLRVHDGGSEKGFVAIQGVIESIRKTRSDFGVPAGQMIPVRLTASDVSALEDHKELIKRLAKADPIEIQVSSETGYGVHITPASFVDKEKERARLTKEIEQLKGYAASTEGKLGNDEFVRKAPEKVVAEMRAKLDEAKAKLVALEGQLTSLN</sequence>
<comment type="catalytic activity">
    <reaction evidence="8 10">
        <text>tRNA(Val) + L-valine + ATP = L-valyl-tRNA(Val) + AMP + diphosphate</text>
        <dbReference type="Rhea" id="RHEA:10704"/>
        <dbReference type="Rhea" id="RHEA-COMP:9672"/>
        <dbReference type="Rhea" id="RHEA-COMP:9708"/>
        <dbReference type="ChEBI" id="CHEBI:30616"/>
        <dbReference type="ChEBI" id="CHEBI:33019"/>
        <dbReference type="ChEBI" id="CHEBI:57762"/>
        <dbReference type="ChEBI" id="CHEBI:78442"/>
        <dbReference type="ChEBI" id="CHEBI:78537"/>
        <dbReference type="ChEBI" id="CHEBI:456215"/>
        <dbReference type="EC" id="6.1.1.9"/>
    </reaction>
</comment>